<evidence type="ECO:0000313" key="1">
    <source>
        <dbReference type="EMBL" id="GBP50049.1"/>
    </source>
</evidence>
<name>A0A4C1WI62_EUMVA</name>
<accession>A0A4C1WI62</accession>
<protein>
    <submittedName>
        <fullName evidence="1">Uncharacterized protein</fullName>
    </submittedName>
</protein>
<dbReference type="AlphaFoldDB" id="A0A4C1WI62"/>
<reference evidence="1 2" key="1">
    <citation type="journal article" date="2019" name="Commun. Biol.">
        <title>The bagworm genome reveals a unique fibroin gene that provides high tensile strength.</title>
        <authorList>
            <person name="Kono N."/>
            <person name="Nakamura H."/>
            <person name="Ohtoshi R."/>
            <person name="Tomita M."/>
            <person name="Numata K."/>
            <person name="Arakawa K."/>
        </authorList>
    </citation>
    <scope>NUCLEOTIDE SEQUENCE [LARGE SCALE GENOMIC DNA]</scope>
</reference>
<proteinExistence type="predicted"/>
<dbReference type="OrthoDB" id="7332488at2759"/>
<sequence length="296" mass="34560">MTMEIFVLKFWEIGPRRLRRAPSSSAAWSHLAASENKELEDPYYRRCSYHVHARKHDHADDTGQSCADAYRPAVASQQRSGIITNNRFSWLLSEEHENELERIENYTLAIYISRNPKEGEKNRNSNATVAQQQSRVITQFTNIPVIIITDVKKINDPKYLNKIRKISIKNGERYSMVSYKITITIRVYTADIRRVIINELKKLDDELRFVARVLKSQQKNTRRRLCSSRTPTMRKTRHVLKKWRVQRFPQIEDCNSEKETINALVDAAIVLEAEIDNVEKEAQRKPHRSSLSTPPL</sequence>
<dbReference type="EMBL" id="BGZK01000557">
    <property type="protein sequence ID" value="GBP50049.1"/>
    <property type="molecule type" value="Genomic_DNA"/>
</dbReference>
<keyword evidence="2" id="KW-1185">Reference proteome</keyword>
<evidence type="ECO:0000313" key="2">
    <source>
        <dbReference type="Proteomes" id="UP000299102"/>
    </source>
</evidence>
<comment type="caution">
    <text evidence="1">The sequence shown here is derived from an EMBL/GenBank/DDBJ whole genome shotgun (WGS) entry which is preliminary data.</text>
</comment>
<dbReference type="Proteomes" id="UP000299102">
    <property type="component" value="Unassembled WGS sequence"/>
</dbReference>
<gene>
    <name evidence="1" type="ORF">EVAR_39626_1</name>
</gene>
<organism evidence="1 2">
    <name type="scientific">Eumeta variegata</name>
    <name type="common">Bagworm moth</name>
    <name type="synonym">Eumeta japonica</name>
    <dbReference type="NCBI Taxonomy" id="151549"/>
    <lineage>
        <taxon>Eukaryota</taxon>
        <taxon>Metazoa</taxon>
        <taxon>Ecdysozoa</taxon>
        <taxon>Arthropoda</taxon>
        <taxon>Hexapoda</taxon>
        <taxon>Insecta</taxon>
        <taxon>Pterygota</taxon>
        <taxon>Neoptera</taxon>
        <taxon>Endopterygota</taxon>
        <taxon>Lepidoptera</taxon>
        <taxon>Glossata</taxon>
        <taxon>Ditrysia</taxon>
        <taxon>Tineoidea</taxon>
        <taxon>Psychidae</taxon>
        <taxon>Oiketicinae</taxon>
        <taxon>Eumeta</taxon>
    </lineage>
</organism>